<evidence type="ECO:0000313" key="7">
    <source>
        <dbReference type="Proteomes" id="UP000887540"/>
    </source>
</evidence>
<evidence type="ECO:0000256" key="5">
    <source>
        <dbReference type="PROSITE-ProRule" id="PRU01161"/>
    </source>
</evidence>
<evidence type="ECO:0000256" key="4">
    <source>
        <dbReference type="ARBA" id="ARBA00023098"/>
    </source>
</evidence>
<evidence type="ECO:0000256" key="1">
    <source>
        <dbReference type="ARBA" id="ARBA00022737"/>
    </source>
</evidence>
<keyword evidence="1" id="KW-0677">Repeat</keyword>
<feature type="short sequence motif" description="GXGXXG" evidence="5">
    <location>
        <begin position="145"/>
        <end position="150"/>
    </location>
</feature>
<dbReference type="PROSITE" id="PS51635">
    <property type="entry name" value="PNPLA"/>
    <property type="match status" value="1"/>
</dbReference>
<dbReference type="Pfam" id="PF01734">
    <property type="entry name" value="Patatin"/>
    <property type="match status" value="1"/>
</dbReference>
<protein>
    <submittedName>
        <fullName evidence="8">PNPLA domain-containing protein</fullName>
    </submittedName>
</protein>
<dbReference type="PANTHER" id="PTHR24139:SF34">
    <property type="entry name" value="85_88 KDA CALCIUM-INDEPENDENT PHOSPHOLIPASE A2"/>
    <property type="match status" value="1"/>
</dbReference>
<keyword evidence="2" id="KW-0378">Hydrolase</keyword>
<dbReference type="GO" id="GO:0052816">
    <property type="term" value="F:long-chain fatty acyl-CoA hydrolase activity"/>
    <property type="evidence" value="ECO:0007669"/>
    <property type="project" value="TreeGrafter"/>
</dbReference>
<reference evidence="8" key="1">
    <citation type="submission" date="2022-11" db="UniProtKB">
        <authorList>
            <consortium name="WormBaseParasite"/>
        </authorList>
    </citation>
    <scope>IDENTIFICATION</scope>
</reference>
<dbReference type="WBParaSite" id="ACRNAN_scaffold5558.g31905.t1">
    <property type="protein sequence ID" value="ACRNAN_scaffold5558.g31905.t1"/>
    <property type="gene ID" value="ACRNAN_scaffold5558.g31905"/>
</dbReference>
<dbReference type="Gene3D" id="1.25.40.20">
    <property type="entry name" value="Ankyrin repeat-containing domain"/>
    <property type="match status" value="1"/>
</dbReference>
<keyword evidence="7" id="KW-1185">Reference proteome</keyword>
<evidence type="ECO:0000313" key="8">
    <source>
        <dbReference type="WBParaSite" id="ACRNAN_scaffold5558.g31905.t1"/>
    </source>
</evidence>
<dbReference type="InterPro" id="IPR036770">
    <property type="entry name" value="Ankyrin_rpt-contain_sf"/>
</dbReference>
<dbReference type="Proteomes" id="UP000887540">
    <property type="component" value="Unplaced"/>
</dbReference>
<dbReference type="SUPFAM" id="SSF140860">
    <property type="entry name" value="Pseudo ankyrin repeat-like"/>
    <property type="match status" value="1"/>
</dbReference>
<accession>A0A914E405</accession>
<organism evidence="7 8">
    <name type="scientific">Acrobeloides nanus</name>
    <dbReference type="NCBI Taxonomy" id="290746"/>
    <lineage>
        <taxon>Eukaryota</taxon>
        <taxon>Metazoa</taxon>
        <taxon>Ecdysozoa</taxon>
        <taxon>Nematoda</taxon>
        <taxon>Chromadorea</taxon>
        <taxon>Rhabditida</taxon>
        <taxon>Tylenchina</taxon>
        <taxon>Cephalobomorpha</taxon>
        <taxon>Cephaloboidea</taxon>
        <taxon>Cephalobidae</taxon>
        <taxon>Acrobeloides</taxon>
    </lineage>
</organism>
<evidence type="ECO:0000259" key="6">
    <source>
        <dbReference type="PROSITE" id="PS51635"/>
    </source>
</evidence>
<dbReference type="AlphaFoldDB" id="A0A914E405"/>
<evidence type="ECO:0000256" key="2">
    <source>
        <dbReference type="ARBA" id="ARBA00022801"/>
    </source>
</evidence>
<dbReference type="PANTHER" id="PTHR24139">
    <property type="entry name" value="CALCIUM-INDEPENDENT PHOSPHOLIPASE A2"/>
    <property type="match status" value="1"/>
</dbReference>
<keyword evidence="4" id="KW-0443">Lipid metabolism</keyword>
<dbReference type="GO" id="GO:2000304">
    <property type="term" value="P:positive regulation of ceramide biosynthetic process"/>
    <property type="evidence" value="ECO:0007669"/>
    <property type="project" value="TreeGrafter"/>
</dbReference>
<comment type="caution">
    <text evidence="5">Lacks conserved residue(s) required for the propagation of feature annotation.</text>
</comment>
<feature type="domain" description="PNPLA" evidence="6">
    <location>
        <begin position="141"/>
        <end position="295"/>
    </location>
</feature>
<feature type="short sequence motif" description="GXSXG" evidence="5">
    <location>
        <begin position="177"/>
        <end position="181"/>
    </location>
</feature>
<keyword evidence="3" id="KW-0040">ANK repeat</keyword>
<dbReference type="SUPFAM" id="SSF52151">
    <property type="entry name" value="FabD/lysophospholipase-like"/>
    <property type="match status" value="1"/>
</dbReference>
<dbReference type="GO" id="GO:0005739">
    <property type="term" value="C:mitochondrion"/>
    <property type="evidence" value="ECO:0007669"/>
    <property type="project" value="TreeGrafter"/>
</dbReference>
<evidence type="ECO:0000256" key="3">
    <source>
        <dbReference type="ARBA" id="ARBA00023043"/>
    </source>
</evidence>
<dbReference type="Gene3D" id="3.40.1090.10">
    <property type="entry name" value="Cytosolic phospholipase A2 catalytic domain"/>
    <property type="match status" value="1"/>
</dbReference>
<proteinExistence type="predicted"/>
<dbReference type="InterPro" id="IPR016035">
    <property type="entry name" value="Acyl_Trfase/lysoPLipase"/>
</dbReference>
<sequence>MLLVKEKMNEELVRAVQQRNIKELVRLYTLDVPGDTADDNGNNILHLAAKTNNANIVKGVLLLFERRYHLSKKKNMKGNLPQDESFLPQIVDAIKLFNSNCSPVKKEDDVVLDFEARINLKNTNFQRFERDHGHRKRSILLSLDGGGIRGLVLVQMLMFLEENLKSYIWKRFQWVSGTSTGAILALALAKGESPTKTVGEGRAHAILKAVSKKGACVSSMLTVGFRQLTEADGQPVDRAQAWCWSMNVPFFRFSPQLQQRIEIDEHQDAILLDMLWTTEVYMRTEIIEVEQVGVL</sequence>
<dbReference type="InterPro" id="IPR047148">
    <property type="entry name" value="PLPL9"/>
</dbReference>
<dbReference type="GO" id="GO:0006629">
    <property type="term" value="P:lipid metabolic process"/>
    <property type="evidence" value="ECO:0007669"/>
    <property type="project" value="UniProtKB-KW"/>
</dbReference>
<dbReference type="InterPro" id="IPR002641">
    <property type="entry name" value="PNPLA_dom"/>
</dbReference>
<name>A0A914E405_9BILA</name>
<dbReference type="GO" id="GO:0047499">
    <property type="term" value="F:calcium-independent phospholipase A2 activity"/>
    <property type="evidence" value="ECO:0007669"/>
    <property type="project" value="InterPro"/>
</dbReference>